<dbReference type="AlphaFoldDB" id="A0A377I538"/>
<proteinExistence type="predicted"/>
<dbReference type="Proteomes" id="UP000254867">
    <property type="component" value="Unassembled WGS sequence"/>
</dbReference>
<protein>
    <submittedName>
        <fullName evidence="1">Uncharacterized protein</fullName>
    </submittedName>
</protein>
<name>A0A377I538_HAEPH</name>
<accession>A0A377I538</accession>
<evidence type="ECO:0000313" key="1">
    <source>
        <dbReference type="EMBL" id="STO65110.1"/>
    </source>
</evidence>
<reference evidence="1 2" key="1">
    <citation type="submission" date="2018-06" db="EMBL/GenBank/DDBJ databases">
        <authorList>
            <consortium name="Pathogen Informatics"/>
            <person name="Doyle S."/>
        </authorList>
    </citation>
    <scope>NUCLEOTIDE SEQUENCE [LARGE SCALE GENOMIC DNA]</scope>
    <source>
        <strain evidence="1 2">NCTC10794</strain>
    </source>
</reference>
<dbReference type="EMBL" id="UGHH01000002">
    <property type="protein sequence ID" value="STO65110.1"/>
    <property type="molecule type" value="Genomic_DNA"/>
</dbReference>
<gene>
    <name evidence="1" type="ORF">NCTC10794_02193</name>
</gene>
<sequence>MIVLSLFNMLVPKKYSHLASLNENSYCLNLSKLKFC</sequence>
<organism evidence="1 2">
    <name type="scientific">Haemophilus parahaemolyticus</name>
    <dbReference type="NCBI Taxonomy" id="735"/>
    <lineage>
        <taxon>Bacteria</taxon>
        <taxon>Pseudomonadati</taxon>
        <taxon>Pseudomonadota</taxon>
        <taxon>Gammaproteobacteria</taxon>
        <taxon>Pasteurellales</taxon>
        <taxon>Pasteurellaceae</taxon>
        <taxon>Haemophilus</taxon>
    </lineage>
</organism>
<evidence type="ECO:0000313" key="2">
    <source>
        <dbReference type="Proteomes" id="UP000254867"/>
    </source>
</evidence>